<keyword evidence="1" id="KW-1133">Transmembrane helix</keyword>
<evidence type="ECO:0000313" key="2">
    <source>
        <dbReference type="EMBL" id="WEK55126.1"/>
    </source>
</evidence>
<gene>
    <name evidence="2" type="ORF">P0Y55_03335</name>
</gene>
<organism evidence="2 3">
    <name type="scientific">Candidatus Cohnella colombiensis</name>
    <dbReference type="NCBI Taxonomy" id="3121368"/>
    <lineage>
        <taxon>Bacteria</taxon>
        <taxon>Bacillati</taxon>
        <taxon>Bacillota</taxon>
        <taxon>Bacilli</taxon>
        <taxon>Bacillales</taxon>
        <taxon>Paenibacillaceae</taxon>
        <taxon>Cohnella</taxon>
    </lineage>
</organism>
<evidence type="ECO:0008006" key="4">
    <source>
        <dbReference type="Google" id="ProtNLM"/>
    </source>
</evidence>
<keyword evidence="1" id="KW-0472">Membrane</keyword>
<feature type="transmembrane region" description="Helical" evidence="1">
    <location>
        <begin position="52"/>
        <end position="72"/>
    </location>
</feature>
<dbReference type="AlphaFoldDB" id="A0AA95EY97"/>
<sequence>MPVSRSHARSLVGKPIYAVRKDGSVVIGKLVAIKGSQLMMEKSKGKQVQTKLFLPLALFDIAAIGTLPYGGYGYGYGYGGYGGYDGWW</sequence>
<keyword evidence="1" id="KW-0812">Transmembrane</keyword>
<dbReference type="Proteomes" id="UP001178662">
    <property type="component" value="Chromosome"/>
</dbReference>
<accession>A0AA95EY97</accession>
<protein>
    <recommendedName>
        <fullName evidence="4">50S ribosomal protein L33</fullName>
    </recommendedName>
</protein>
<evidence type="ECO:0000313" key="3">
    <source>
        <dbReference type="Proteomes" id="UP001178662"/>
    </source>
</evidence>
<evidence type="ECO:0000256" key="1">
    <source>
        <dbReference type="SAM" id="Phobius"/>
    </source>
</evidence>
<name>A0AA95EY97_9BACL</name>
<dbReference type="EMBL" id="CP119317">
    <property type="protein sequence ID" value="WEK55126.1"/>
    <property type="molecule type" value="Genomic_DNA"/>
</dbReference>
<reference evidence="2" key="1">
    <citation type="submission" date="2023-03" db="EMBL/GenBank/DDBJ databases">
        <title>Andean soil-derived lignocellulolytic bacterial consortium as a source of novel taxa and putative plastic-active enzymes.</title>
        <authorList>
            <person name="Diaz-Garcia L."/>
            <person name="Chuvochina M."/>
            <person name="Feuerriegel G."/>
            <person name="Bunk B."/>
            <person name="Sproer C."/>
            <person name="Streit W.R."/>
            <person name="Rodriguez L.M."/>
            <person name="Overmann J."/>
            <person name="Jimenez D.J."/>
        </authorList>
    </citation>
    <scope>NUCLEOTIDE SEQUENCE</scope>
    <source>
        <strain evidence="2">MAG 2441</strain>
    </source>
</reference>
<proteinExistence type="predicted"/>
<keyword evidence="3" id="KW-1185">Reference proteome</keyword>